<evidence type="ECO:0000313" key="8">
    <source>
        <dbReference type="Proteomes" id="UP000070263"/>
    </source>
</evidence>
<protein>
    <recommendedName>
        <fullName evidence="6">TFIIB-type domain-containing protein</fullName>
    </recommendedName>
</protein>
<proteinExistence type="predicted"/>
<dbReference type="GO" id="GO:0017025">
    <property type="term" value="F:TBP-class protein binding"/>
    <property type="evidence" value="ECO:0007669"/>
    <property type="project" value="InterPro"/>
</dbReference>
<keyword evidence="2 5" id="KW-0479">Metal-binding</keyword>
<keyword evidence="8" id="KW-1185">Reference proteome</keyword>
<dbReference type="PRINTS" id="PR00685">
    <property type="entry name" value="TIFACTORIIB"/>
</dbReference>
<keyword evidence="1" id="KW-0677">Repeat</keyword>
<dbReference type="InterPro" id="IPR013137">
    <property type="entry name" value="Znf_TFIIB"/>
</dbReference>
<dbReference type="PANTHER" id="PTHR11618:SF13">
    <property type="entry name" value="TRANSCRIPTION INITIATION FACTOR IIB"/>
    <property type="match status" value="1"/>
</dbReference>
<evidence type="ECO:0000256" key="1">
    <source>
        <dbReference type="ARBA" id="ARBA00022737"/>
    </source>
</evidence>
<dbReference type="InterPro" id="IPR013150">
    <property type="entry name" value="TFIIB_cyclin"/>
</dbReference>
<dbReference type="Gene3D" id="1.10.472.10">
    <property type="entry name" value="Cyclin-like"/>
    <property type="match status" value="1"/>
</dbReference>
<accession>A0A133VLL5</accession>
<dbReference type="Gene3D" id="1.10.472.170">
    <property type="match status" value="1"/>
</dbReference>
<dbReference type="Pfam" id="PF00382">
    <property type="entry name" value="TFIIB"/>
    <property type="match status" value="2"/>
</dbReference>
<comment type="caution">
    <text evidence="7">The sequence shown here is derived from an EMBL/GenBank/DDBJ whole genome shotgun (WGS) entry which is preliminary data.</text>
</comment>
<dbReference type="GO" id="GO:0097550">
    <property type="term" value="C:transcription preinitiation complex"/>
    <property type="evidence" value="ECO:0007669"/>
    <property type="project" value="TreeGrafter"/>
</dbReference>
<gene>
    <name evidence="7" type="ORF">AKJ51_01540</name>
</gene>
<evidence type="ECO:0000259" key="6">
    <source>
        <dbReference type="PROSITE" id="PS51134"/>
    </source>
</evidence>
<dbReference type="GO" id="GO:0070897">
    <property type="term" value="P:transcription preinitiation complex assembly"/>
    <property type="evidence" value="ECO:0007669"/>
    <property type="project" value="InterPro"/>
</dbReference>
<dbReference type="PANTHER" id="PTHR11618">
    <property type="entry name" value="TRANSCRIPTION INITIATION FACTOR IIB-RELATED"/>
    <property type="match status" value="1"/>
</dbReference>
<evidence type="ECO:0000256" key="5">
    <source>
        <dbReference type="PROSITE-ProRule" id="PRU00469"/>
    </source>
</evidence>
<dbReference type="PROSITE" id="PS51134">
    <property type="entry name" value="ZF_TFIIB"/>
    <property type="match status" value="1"/>
</dbReference>
<keyword evidence="2 5" id="KW-0863">Zinc-finger</keyword>
<reference evidence="7 8" key="1">
    <citation type="journal article" date="2016" name="Sci. Rep.">
        <title>Metabolic traits of an uncultured archaeal lineage -MSBL1- from brine pools of the Red Sea.</title>
        <authorList>
            <person name="Mwirichia R."/>
            <person name="Alam I."/>
            <person name="Rashid M."/>
            <person name="Vinu M."/>
            <person name="Ba-Alawi W."/>
            <person name="Anthony Kamau A."/>
            <person name="Kamanda Ngugi D."/>
            <person name="Goker M."/>
            <person name="Klenk H.P."/>
            <person name="Bajic V."/>
            <person name="Stingl U."/>
        </authorList>
    </citation>
    <scope>NUCLEOTIDE SEQUENCE [LARGE SCALE GENOMIC DNA]</scope>
    <source>
        <strain evidence="7">SCGC-AAA382A20</strain>
    </source>
</reference>
<organism evidence="7 8">
    <name type="scientific">candidate division MSBL1 archaeon SCGC-AAA382A20</name>
    <dbReference type="NCBI Taxonomy" id="1698280"/>
    <lineage>
        <taxon>Archaea</taxon>
        <taxon>Methanobacteriati</taxon>
        <taxon>Methanobacteriota</taxon>
        <taxon>candidate division MSBL1</taxon>
    </lineage>
</organism>
<evidence type="ECO:0000256" key="2">
    <source>
        <dbReference type="ARBA" id="ARBA00022771"/>
    </source>
</evidence>
<dbReference type="EMBL" id="LHYE01000010">
    <property type="protein sequence ID" value="KXB07334.1"/>
    <property type="molecule type" value="Genomic_DNA"/>
</dbReference>
<keyword evidence="4" id="KW-0804">Transcription</keyword>
<dbReference type="SUPFAM" id="SSF47954">
    <property type="entry name" value="Cyclin-like"/>
    <property type="match status" value="2"/>
</dbReference>
<evidence type="ECO:0000256" key="4">
    <source>
        <dbReference type="ARBA" id="ARBA00023163"/>
    </source>
</evidence>
<evidence type="ECO:0000256" key="3">
    <source>
        <dbReference type="ARBA" id="ARBA00023015"/>
    </source>
</evidence>
<dbReference type="Pfam" id="PF08271">
    <property type="entry name" value="Zn_Ribbon_TF"/>
    <property type="match status" value="1"/>
</dbReference>
<dbReference type="InterPro" id="IPR000812">
    <property type="entry name" value="TFIIB"/>
</dbReference>
<dbReference type="CDD" id="cd00043">
    <property type="entry name" value="CYCLIN_SF"/>
    <property type="match status" value="2"/>
</dbReference>
<dbReference type="Proteomes" id="UP000070263">
    <property type="component" value="Unassembled WGS sequence"/>
</dbReference>
<dbReference type="InterPro" id="IPR036915">
    <property type="entry name" value="Cyclin-like_sf"/>
</dbReference>
<dbReference type="SUPFAM" id="SSF57783">
    <property type="entry name" value="Zinc beta-ribbon"/>
    <property type="match status" value="1"/>
</dbReference>
<sequence length="285" mass="33197">MKCPECKGKVVMDYERSEKVCQECGLVVRNVRFRSNGSDEELNENSENYRHRKNISHRTYDGGLSTVMSKRVNGNVDGKTAGHYRRMSKMDRRMKLQEYRNRLMKDAIIEIENQCSKLNVPTSSTEDAIDFFEKCYRRNLTQGRAEEVVYSSVIYMICRRDGIPITIDEMAEKYGLCSKQISRFYRTLKDRFEVEIPLQNISVYIEKYSSDLSVPNPMMIQSKKLVREVELKMSGKKPNGIAGSIIYYISEKNDFDLSVKEISDVCNVSWNTIYYGYKDIENVVE</sequence>
<dbReference type="GO" id="GO:0008270">
    <property type="term" value="F:zinc ion binding"/>
    <property type="evidence" value="ECO:0007669"/>
    <property type="project" value="UniProtKB-KW"/>
</dbReference>
<keyword evidence="2 5" id="KW-0862">Zinc</keyword>
<evidence type="ECO:0000313" key="7">
    <source>
        <dbReference type="EMBL" id="KXB07334.1"/>
    </source>
</evidence>
<dbReference type="AlphaFoldDB" id="A0A133VLL5"/>
<feature type="domain" description="TFIIB-type" evidence="6">
    <location>
        <begin position="1"/>
        <end position="29"/>
    </location>
</feature>
<keyword evidence="3" id="KW-0805">Transcription regulation</keyword>
<name>A0A133VLL5_9EURY</name>